<dbReference type="NCBIfam" id="NF005877">
    <property type="entry name" value="PRK07824.1"/>
    <property type="match status" value="1"/>
</dbReference>
<sequence length="380" mass="39061">MFVWHPETGLEALTTALAAALDGSGPAVLPLPSTTPAVLQAILDEVRPGEPLEHDDVAVVMTTSGSTGTPKGVLLTADNLRSSAVATAGHLGGEGSWLLALDPGHVAGLQVVVRSLLAATEPTAYRPADGFTSKGFCAAVAGMPSGWRCTSLVPTQLVRLLPDEEAVAALRTFDAVLLGGAATAPALLDAATAAGIRVTTTYGMSETSGGCVYDGTPLPGASFSLEDGRISLHGPMVAAGYRRRPELTAEHFAGGAYLTNDAGEVGPDGRLRVLGRIDDIVVSGGENVALPAVEAAALRSLKVLEAAAFGRPDEEWGTRVELAVVPRDPADPPDLAELRATVAAEAGRAAAPRRLHLLDRLPLLAAGKVDRIALRGLPER</sequence>
<dbReference type="SUPFAM" id="SSF56801">
    <property type="entry name" value="Acetyl-CoA synthetase-like"/>
    <property type="match status" value="1"/>
</dbReference>
<evidence type="ECO:0000313" key="3">
    <source>
        <dbReference type="EMBL" id="RZS79037.1"/>
    </source>
</evidence>
<comment type="caution">
    <text evidence="3">The sequence shown here is derived from an EMBL/GenBank/DDBJ whole genome shotgun (WGS) entry which is preliminary data.</text>
</comment>
<evidence type="ECO:0000313" key="4">
    <source>
        <dbReference type="Proteomes" id="UP000293638"/>
    </source>
</evidence>
<organism evidence="3 4">
    <name type="scientific">Motilibacter rhizosphaerae</name>
    <dbReference type="NCBI Taxonomy" id="598652"/>
    <lineage>
        <taxon>Bacteria</taxon>
        <taxon>Bacillati</taxon>
        <taxon>Actinomycetota</taxon>
        <taxon>Actinomycetes</taxon>
        <taxon>Motilibacterales</taxon>
        <taxon>Motilibacteraceae</taxon>
        <taxon>Motilibacter</taxon>
    </lineage>
</organism>
<reference evidence="3 4" key="1">
    <citation type="submission" date="2019-02" db="EMBL/GenBank/DDBJ databases">
        <title>Genomic Encyclopedia of Type Strains, Phase IV (KMG-IV): sequencing the most valuable type-strain genomes for metagenomic binning, comparative biology and taxonomic classification.</title>
        <authorList>
            <person name="Goeker M."/>
        </authorList>
    </citation>
    <scope>NUCLEOTIDE SEQUENCE [LARGE SCALE GENOMIC DNA]</scope>
    <source>
        <strain evidence="3 4">DSM 45622</strain>
    </source>
</reference>
<keyword evidence="4" id="KW-1185">Reference proteome</keyword>
<dbReference type="Gene3D" id="3.30.300.30">
    <property type="match status" value="1"/>
</dbReference>
<gene>
    <name evidence="3" type="ORF">EV189_3907</name>
</gene>
<dbReference type="InterPro" id="IPR025110">
    <property type="entry name" value="AMP-bd_C"/>
</dbReference>
<dbReference type="EMBL" id="SGXD01000007">
    <property type="protein sequence ID" value="RZS79037.1"/>
    <property type="molecule type" value="Genomic_DNA"/>
</dbReference>
<evidence type="ECO:0000259" key="1">
    <source>
        <dbReference type="Pfam" id="PF00501"/>
    </source>
</evidence>
<dbReference type="PANTHER" id="PTHR43201">
    <property type="entry name" value="ACYL-COA SYNTHETASE"/>
    <property type="match status" value="1"/>
</dbReference>
<dbReference type="InterPro" id="IPR020845">
    <property type="entry name" value="AMP-binding_CS"/>
</dbReference>
<dbReference type="PANTHER" id="PTHR43201:SF32">
    <property type="entry name" value="2-SUCCINYLBENZOATE--COA LIGASE, CHLOROPLASTIC_PEROXISOMAL"/>
    <property type="match status" value="1"/>
</dbReference>
<feature type="domain" description="AMP-binding enzyme C-terminal" evidence="2">
    <location>
        <begin position="293"/>
        <end position="368"/>
    </location>
</feature>
<dbReference type="AlphaFoldDB" id="A0A4Q7NAE0"/>
<proteinExistence type="predicted"/>
<dbReference type="InterPro" id="IPR000873">
    <property type="entry name" value="AMP-dep_synth/lig_dom"/>
</dbReference>
<dbReference type="Proteomes" id="UP000293638">
    <property type="component" value="Unassembled WGS sequence"/>
</dbReference>
<accession>A0A4Q7NAE0</accession>
<dbReference type="Pfam" id="PF13193">
    <property type="entry name" value="AMP-binding_C"/>
    <property type="match status" value="1"/>
</dbReference>
<keyword evidence="3" id="KW-0436">Ligase</keyword>
<dbReference type="GO" id="GO:0006631">
    <property type="term" value="P:fatty acid metabolic process"/>
    <property type="evidence" value="ECO:0007669"/>
    <property type="project" value="TreeGrafter"/>
</dbReference>
<feature type="domain" description="AMP-dependent synthetase/ligase" evidence="1">
    <location>
        <begin position="46"/>
        <end position="215"/>
    </location>
</feature>
<dbReference type="InterPro" id="IPR042099">
    <property type="entry name" value="ANL_N_sf"/>
</dbReference>
<dbReference type="Pfam" id="PF00501">
    <property type="entry name" value="AMP-binding"/>
    <property type="match status" value="1"/>
</dbReference>
<dbReference type="OrthoDB" id="9803968at2"/>
<dbReference type="Gene3D" id="3.40.50.12780">
    <property type="entry name" value="N-terminal domain of ligase-like"/>
    <property type="match status" value="1"/>
</dbReference>
<protein>
    <submittedName>
        <fullName evidence="3">O-succinylbenzoic acid--CoA ligase</fullName>
    </submittedName>
</protein>
<dbReference type="GO" id="GO:0031956">
    <property type="term" value="F:medium-chain fatty acid-CoA ligase activity"/>
    <property type="evidence" value="ECO:0007669"/>
    <property type="project" value="TreeGrafter"/>
</dbReference>
<evidence type="ECO:0000259" key="2">
    <source>
        <dbReference type="Pfam" id="PF13193"/>
    </source>
</evidence>
<dbReference type="InterPro" id="IPR045851">
    <property type="entry name" value="AMP-bd_C_sf"/>
</dbReference>
<dbReference type="PROSITE" id="PS00455">
    <property type="entry name" value="AMP_BINDING"/>
    <property type="match status" value="1"/>
</dbReference>
<dbReference type="RefSeq" id="WP_130494623.1">
    <property type="nucleotide sequence ID" value="NZ_SGXD01000007.1"/>
</dbReference>
<name>A0A4Q7NAE0_9ACTN</name>